<dbReference type="SMART" id="SM00484">
    <property type="entry name" value="XPGI"/>
    <property type="match status" value="1"/>
</dbReference>
<keyword evidence="7 18" id="KW-0255">Endonuclease</keyword>
<feature type="repeat" description="PPR" evidence="19">
    <location>
        <begin position="667"/>
        <end position="701"/>
    </location>
</feature>
<evidence type="ECO:0000259" key="22">
    <source>
        <dbReference type="SMART" id="SM00485"/>
    </source>
</evidence>
<keyword evidence="11 18" id="KW-0460">Magnesium</keyword>
<keyword evidence="14 18" id="KW-0539">Nucleus</keyword>
<dbReference type="InterPro" id="IPR023426">
    <property type="entry name" value="Flap_endonuc"/>
</dbReference>
<evidence type="ECO:0000259" key="21">
    <source>
        <dbReference type="SMART" id="SM00484"/>
    </source>
</evidence>
<dbReference type="InterPro" id="IPR006084">
    <property type="entry name" value="XPG/Rad2"/>
</dbReference>
<evidence type="ECO:0000256" key="12">
    <source>
        <dbReference type="ARBA" id="ARBA00023128"/>
    </source>
</evidence>
<dbReference type="GO" id="GO:0009451">
    <property type="term" value="P:RNA modification"/>
    <property type="evidence" value="ECO:0007669"/>
    <property type="project" value="InterPro"/>
</dbReference>
<dbReference type="PRINTS" id="PR00853">
    <property type="entry name" value="XPGRADSUPER"/>
</dbReference>
<dbReference type="Gene3D" id="1.10.150.20">
    <property type="entry name" value="5' to 3' exonuclease, C-terminal subdomain"/>
    <property type="match status" value="1"/>
</dbReference>
<dbReference type="Pfam" id="PF20431">
    <property type="entry name" value="E_motif"/>
    <property type="match status" value="1"/>
</dbReference>
<dbReference type="FunFam" id="3.40.50.1010:FF:000016">
    <property type="entry name" value="Flap endonuclease 1"/>
    <property type="match status" value="1"/>
</dbReference>
<feature type="domain" description="XPG-I" evidence="21">
    <location>
        <begin position="163"/>
        <end position="235"/>
    </location>
</feature>
<evidence type="ECO:0000256" key="1">
    <source>
        <dbReference type="ARBA" id="ARBA00006643"/>
    </source>
</evidence>
<evidence type="ECO:0000256" key="7">
    <source>
        <dbReference type="ARBA" id="ARBA00022759"/>
    </source>
</evidence>
<evidence type="ECO:0000256" key="5">
    <source>
        <dbReference type="ARBA" id="ARBA00022723"/>
    </source>
</evidence>
<dbReference type="InterPro" id="IPR046960">
    <property type="entry name" value="PPR_At4g14850-like_plant"/>
</dbReference>
<dbReference type="GO" id="GO:0003677">
    <property type="term" value="F:DNA binding"/>
    <property type="evidence" value="ECO:0007669"/>
    <property type="project" value="UniProtKB-UniRule"/>
</dbReference>
<dbReference type="PROSITE" id="PS51375">
    <property type="entry name" value="PPR"/>
    <property type="match status" value="4"/>
</dbReference>
<dbReference type="PANTHER" id="PTHR47926">
    <property type="entry name" value="PENTATRICOPEPTIDE REPEAT-CONTAINING PROTEIN"/>
    <property type="match status" value="1"/>
</dbReference>
<dbReference type="InterPro" id="IPR046849">
    <property type="entry name" value="E2_motif"/>
</dbReference>
<dbReference type="InterPro" id="IPR032867">
    <property type="entry name" value="DYW_dom"/>
</dbReference>
<feature type="compositionally biased region" description="Basic and acidic residues" evidence="20">
    <location>
        <begin position="354"/>
        <end position="368"/>
    </location>
</feature>
<evidence type="ECO:0000256" key="18">
    <source>
        <dbReference type="HAMAP-Rule" id="MF_03140"/>
    </source>
</evidence>
<evidence type="ECO:0000256" key="13">
    <source>
        <dbReference type="ARBA" id="ARBA00023204"/>
    </source>
</evidence>
<evidence type="ECO:0000256" key="9">
    <source>
        <dbReference type="ARBA" id="ARBA00022801"/>
    </source>
</evidence>
<evidence type="ECO:0000256" key="4">
    <source>
        <dbReference type="ARBA" id="ARBA00022722"/>
    </source>
</evidence>
<evidence type="ECO:0000256" key="19">
    <source>
        <dbReference type="PROSITE-ProRule" id="PRU00708"/>
    </source>
</evidence>
<reference evidence="23" key="1">
    <citation type="journal article" date="2007" name="PLoS ONE">
        <title>The first genome sequence of an elite grapevine cultivar (Pinot noir Vitis vinifera L.): coping with a highly heterozygous genome.</title>
        <authorList>
            <person name="Velasco R."/>
            <person name="Zharkikh A."/>
            <person name="Troggio M."/>
            <person name="Cartwright D.A."/>
            <person name="Cestaro A."/>
            <person name="Pruss D."/>
            <person name="Pindo M."/>
            <person name="FitzGerald L.M."/>
            <person name="Vezzulli S."/>
            <person name="Reid J."/>
            <person name="Malacarne G."/>
            <person name="Iliev D."/>
            <person name="Coppola G."/>
            <person name="Wardell B."/>
            <person name="Micheletti D."/>
            <person name="Macalma T."/>
            <person name="Facci M."/>
            <person name="Mitchell J.T."/>
            <person name="Perazzolli M."/>
            <person name="Eldredge G."/>
            <person name="Gatto P."/>
            <person name="Oyzerski R."/>
            <person name="Moretto M."/>
            <person name="Gutin N."/>
            <person name="Stefanini M."/>
            <person name="Chen Y."/>
            <person name="Segala C."/>
            <person name="Davenport C."/>
            <person name="Dematte L."/>
            <person name="Mraz A."/>
            <person name="Battilana J."/>
            <person name="Stormo K."/>
            <person name="Costa F."/>
            <person name="Tao Q."/>
            <person name="Si-Ammour A."/>
            <person name="Harkins T."/>
            <person name="Lackey A."/>
            <person name="Perbost C."/>
            <person name="Taillon B."/>
            <person name="Stella A."/>
            <person name="Solovyev V."/>
            <person name="Fawcett J.A."/>
            <person name="Sterck L."/>
            <person name="Vandepoele K."/>
            <person name="Grando S.M."/>
            <person name="Toppo S."/>
            <person name="Moser C."/>
            <person name="Lanchbury J."/>
            <person name="Bogden R."/>
            <person name="Skolnick M."/>
            <person name="Sgaramella V."/>
            <person name="Bhatnagar S.K."/>
            <person name="Fontana P."/>
            <person name="Gutin A."/>
            <person name="Van de Peer Y."/>
            <person name="Salamini F."/>
            <person name="Viola R."/>
        </authorList>
    </citation>
    <scope>NUCLEOTIDE SEQUENCE</scope>
</reference>
<dbReference type="EC" id="3.1.-.-" evidence="18"/>
<keyword evidence="5 18" id="KW-0479">Metal-binding</keyword>
<dbReference type="FunFam" id="1.10.150.20:FF:000009">
    <property type="entry name" value="Flap endonuclease 1"/>
    <property type="match status" value="1"/>
</dbReference>
<dbReference type="GO" id="GO:0000287">
    <property type="term" value="F:magnesium ion binding"/>
    <property type="evidence" value="ECO:0007669"/>
    <property type="project" value="UniProtKB-UniRule"/>
</dbReference>
<evidence type="ECO:0000256" key="3">
    <source>
        <dbReference type="ARBA" id="ARBA00022705"/>
    </source>
</evidence>
<evidence type="ECO:0000256" key="10">
    <source>
        <dbReference type="ARBA" id="ARBA00022839"/>
    </source>
</evidence>
<feature type="repeat" description="PPR" evidence="19">
    <location>
        <begin position="566"/>
        <end position="600"/>
    </location>
</feature>
<dbReference type="GO" id="GO:0043137">
    <property type="term" value="P:DNA replication, removal of RNA primer"/>
    <property type="evidence" value="ECO:0007669"/>
    <property type="project" value="UniProtKB-UniRule"/>
</dbReference>
<evidence type="ECO:0000256" key="8">
    <source>
        <dbReference type="ARBA" id="ARBA00022763"/>
    </source>
</evidence>
<dbReference type="FunFam" id="1.25.40.10:FF:000690">
    <property type="entry name" value="Pentatricopeptide repeat-containing protein"/>
    <property type="match status" value="1"/>
</dbReference>
<gene>
    <name evidence="23" type="ORF">VITISV_020294</name>
</gene>
<dbReference type="SMART" id="SM00279">
    <property type="entry name" value="HhH2"/>
    <property type="match status" value="1"/>
</dbReference>
<keyword evidence="6" id="KW-0677">Repeat</keyword>
<comment type="function">
    <text evidence="15 18">Structure-specific nuclease with 5'-flap endonuclease and 5'-3' exonuclease activities involved in DNA replication and repair. During DNA replication, cleaves the 5'-overhanging flap structure that is generated by displacement synthesis when DNA polymerase encounters the 5'-end of a downstream Okazaki fragment. It enters the flap from the 5'-end and then tracks to cleave the flap base, leaving a nick for ligation. Also involved in the long patch base excision repair (LP-BER) pathway, by cleaving within the apurinic/apyrimidinic (AP) site-terminated flap. Acts as a genome stabilization factor that prevents flaps from equilibrating into structures that lead to duplications and deletions. Also possesses 5'-3' exonuclease activity on nicked or gapped double-stranded DNA, and exhibits RNase H activity. Also involved in replication and repair of rDNA and in repairing mitochondrial DNA.</text>
</comment>
<comment type="similarity">
    <text evidence="1">Belongs to the PPR family. PCMP-H subfamily.</text>
</comment>
<keyword evidence="10 18" id="KW-0269">Exonuclease</keyword>
<evidence type="ECO:0000256" key="20">
    <source>
        <dbReference type="SAM" id="MobiDB-lite"/>
    </source>
</evidence>
<keyword evidence="8 18" id="KW-0227">DNA damage</keyword>
<dbReference type="SUPFAM" id="SSF88723">
    <property type="entry name" value="PIN domain-like"/>
    <property type="match status" value="1"/>
</dbReference>
<dbReference type="InterPro" id="IPR006086">
    <property type="entry name" value="XPG-I_dom"/>
</dbReference>
<dbReference type="HAMAP" id="MF_00614">
    <property type="entry name" value="Fen"/>
    <property type="match status" value="1"/>
</dbReference>
<accession>A5B9C8</accession>
<comment type="similarity">
    <text evidence="16 18">Belongs to the XPG/RAD2 endonuclease family. FEN1 subfamily.</text>
</comment>
<dbReference type="Pfam" id="PF20430">
    <property type="entry name" value="Eplus_motif"/>
    <property type="match status" value="1"/>
</dbReference>
<comment type="cofactor">
    <cofactor evidence="18">
        <name>Mg(2+)</name>
        <dbReference type="ChEBI" id="CHEBI:18420"/>
    </cofactor>
    <text evidence="18">Binds 2 magnesium ions per subunit. They probably participate in the reaction catalyzed by the enzyme. May bind an additional third magnesium ion after substrate binding.</text>
</comment>
<evidence type="ECO:0000256" key="17">
    <source>
        <dbReference type="ARBA" id="ARBA00063178"/>
    </source>
</evidence>
<dbReference type="Pfam" id="PF00867">
    <property type="entry name" value="XPG_I"/>
    <property type="match status" value="1"/>
</dbReference>
<keyword evidence="13 18" id="KW-0234">DNA repair</keyword>
<dbReference type="GO" id="GO:0006284">
    <property type="term" value="P:base-excision repair"/>
    <property type="evidence" value="ECO:0007669"/>
    <property type="project" value="UniProtKB-UniRule"/>
</dbReference>
<dbReference type="Gene3D" id="1.25.40.10">
    <property type="entry name" value="Tetratricopeptide repeat domain"/>
    <property type="match status" value="3"/>
</dbReference>
<feature type="repeat" description="PPR" evidence="19">
    <location>
        <begin position="636"/>
        <end position="666"/>
    </location>
</feature>
<dbReference type="SMART" id="SM00485">
    <property type="entry name" value="XPGN"/>
    <property type="match status" value="1"/>
</dbReference>
<keyword evidence="2 18" id="KW-0597">Phosphoprotein</keyword>
<dbReference type="GO" id="GO:0008409">
    <property type="term" value="F:5'-3' exonuclease activity"/>
    <property type="evidence" value="ECO:0007669"/>
    <property type="project" value="UniProtKB-UniRule"/>
</dbReference>
<evidence type="ECO:0000256" key="14">
    <source>
        <dbReference type="ARBA" id="ARBA00023242"/>
    </source>
</evidence>
<dbReference type="GO" id="GO:0008270">
    <property type="term" value="F:zinc ion binding"/>
    <property type="evidence" value="ECO:0007669"/>
    <property type="project" value="InterPro"/>
</dbReference>
<dbReference type="InterPro" id="IPR002885">
    <property type="entry name" value="PPR_rpt"/>
</dbReference>
<dbReference type="InterPro" id="IPR046848">
    <property type="entry name" value="E_motif"/>
</dbReference>
<protein>
    <recommendedName>
        <fullName evidence="18">Flap endonuclease 1</fullName>
        <shortName evidence="18">FEN-1</shortName>
        <ecNumber evidence="18">3.1.-.-</ecNumber>
    </recommendedName>
    <alternativeName>
        <fullName evidence="18">Flap structure-specific endonuclease 1</fullName>
    </alternativeName>
</protein>
<dbReference type="InterPro" id="IPR036279">
    <property type="entry name" value="5-3_exonuclease_C_sf"/>
</dbReference>
<dbReference type="GO" id="GO:0005739">
    <property type="term" value="C:mitochondrion"/>
    <property type="evidence" value="ECO:0007669"/>
    <property type="project" value="UniProtKB-SubCell"/>
</dbReference>
<dbReference type="InterPro" id="IPR008918">
    <property type="entry name" value="HhH2"/>
</dbReference>
<dbReference type="CDD" id="cd09907">
    <property type="entry name" value="H3TH_FEN1-Euk"/>
    <property type="match status" value="1"/>
</dbReference>
<comment type="subunit">
    <text evidence="17">Interacts with PCNA1 and PCNA2. Three molecules of FEN1 bind to one PCNA trimer with each molecule binding to one PCNA monomer. PCNA stimulates the nuclease activity without altering cleavage specificity.</text>
</comment>
<dbReference type="FunFam" id="1.25.40.10:FF:002140">
    <property type="entry name" value="Pentatricopeptide repeat-containing protein isoform A"/>
    <property type="match status" value="1"/>
</dbReference>
<dbReference type="SUPFAM" id="SSF47807">
    <property type="entry name" value="5' to 3' exonuclease, C-terminal subdomain"/>
    <property type="match status" value="1"/>
</dbReference>
<dbReference type="Pfam" id="PF14432">
    <property type="entry name" value="DYW_deaminase"/>
    <property type="match status" value="1"/>
</dbReference>
<evidence type="ECO:0000256" key="15">
    <source>
        <dbReference type="ARBA" id="ARBA00029382"/>
    </source>
</evidence>
<dbReference type="Gene3D" id="3.40.50.1010">
    <property type="entry name" value="5'-nuclease"/>
    <property type="match status" value="1"/>
</dbReference>
<organism evidence="23">
    <name type="scientific">Vitis vinifera</name>
    <name type="common">Grape</name>
    <dbReference type="NCBI Taxonomy" id="29760"/>
    <lineage>
        <taxon>Eukaryota</taxon>
        <taxon>Viridiplantae</taxon>
        <taxon>Streptophyta</taxon>
        <taxon>Embryophyta</taxon>
        <taxon>Tracheophyta</taxon>
        <taxon>Spermatophyta</taxon>
        <taxon>Magnoliopsida</taxon>
        <taxon>eudicotyledons</taxon>
        <taxon>Gunneridae</taxon>
        <taxon>Pentapetalae</taxon>
        <taxon>rosids</taxon>
        <taxon>Vitales</taxon>
        <taxon>Vitaceae</taxon>
        <taxon>Viteae</taxon>
        <taxon>Vitis</taxon>
    </lineage>
</organism>
<dbReference type="CDD" id="cd09867">
    <property type="entry name" value="PIN_FEN1"/>
    <property type="match status" value="1"/>
</dbReference>
<dbReference type="GO" id="GO:0005654">
    <property type="term" value="C:nucleoplasm"/>
    <property type="evidence" value="ECO:0007669"/>
    <property type="project" value="UniProtKB-SubCell"/>
</dbReference>
<keyword evidence="4 18" id="KW-0540">Nuclease</keyword>
<keyword evidence="3 18" id="KW-0235">DNA replication</keyword>
<evidence type="ECO:0000256" key="16">
    <source>
        <dbReference type="ARBA" id="ARBA00034726"/>
    </source>
</evidence>
<keyword evidence="12 18" id="KW-0496">Mitochondrion</keyword>
<dbReference type="Pfam" id="PF01535">
    <property type="entry name" value="PPR"/>
    <property type="match status" value="2"/>
</dbReference>
<name>A5B9C8_VITVI</name>
<sequence>MGPMYVYIIEALSWGSLLIKFGCRLLKVEELKFDMGFTLKGLTKLLADNAPKAMKEQKFESFFGRKIAIDASMSIYQFLIVVGRSGTEMLTNEAGEVTSYVFDGKPPDLKKQELAKRFSRRADATEDLTEALETGNKEEIEKFSKRTVKVTKQHNEDCKKLLRLMGVPVIEAPSEAEAQCAALCKSGKVYAVASEDMDSLTFGASKFLRHLMDPSSRKIPVMEFDITKILEELNLTMDQFIDLCILSGCDYCDSIRGIGGQTALKLIRQHGSIENILENINRERYQIPDDWPYQEARCLFKEPQVFSDDEQLDIKWSAPDEEAIEKIKTAKNKSSQGRLESFFKPVVSSSIPIKRKETEDKAAKETTNKKSKAGGGSKRKKNIAPAEFLMAFGMNFDYGNWILRREYLDLGINGIRMWHLWKQRFGPHNPSISEKLLNFCAVSVSGSLAYAQLVFHRIHNPQTPAWNSMIRGFSQSPSPLQLQAIVFYNHMLSASHARPDTYTFSFLLKACEEAKEEGKCREVHGFIIRFGYDQDVVLCTNLIRSYAGNGLIETAHKVFEEMPARDLVSWNSMISCYCQTGLHEEALKMYDQMRISNVGFDGFTLVSLLSSCAHVGALHMGVQMHRFAGERRLVENIFVGNALIDMYAKCGSLASALSIFNSMPKRDVFTWNSMIVGYGVHGRGDEAITFFGSMLMAGVRPNSITFLGLLCGCSHQGLVKEGVQYFHMMSSEFNLKPGIKHYGCMVDLFGRAGKLKEALEVIRSSPSQHDPVLWRTLLGSCKIHRNVEIGEMAMRNLVQLGSLGAGDCVLLSGIYAEAKDLQGVARMRKLIQSRGIKTTPGWSWIEVGDQVHRFVVDDKSHPDSREIYRKLEEVIHRASLVGYAMEESSLVAAPESNTQEYCWETSTSYHSEKLAIAYGLARTPEGTSLLIVKNLRVCRDCHNFTKFVSKAFDREIIVRDRVRFHHFRGGHCSCKEFW</sequence>
<evidence type="ECO:0000256" key="2">
    <source>
        <dbReference type="ARBA" id="ARBA00022553"/>
    </source>
</evidence>
<dbReference type="ExpressionAtlas" id="A5B9C8">
    <property type="expression patterns" value="baseline and differential"/>
</dbReference>
<dbReference type="Pfam" id="PF00752">
    <property type="entry name" value="XPG_N"/>
    <property type="match status" value="1"/>
</dbReference>
<evidence type="ECO:0000313" key="23">
    <source>
        <dbReference type="EMBL" id="CAN76592.1"/>
    </source>
</evidence>
<dbReference type="InterPro" id="IPR029060">
    <property type="entry name" value="PIN-like_dom_sf"/>
</dbReference>
<dbReference type="GO" id="GO:0005730">
    <property type="term" value="C:nucleolus"/>
    <property type="evidence" value="ECO:0007669"/>
    <property type="project" value="UniProtKB-SubCell"/>
</dbReference>
<feature type="region of interest" description="Disordered" evidence="20">
    <location>
        <begin position="354"/>
        <end position="379"/>
    </location>
</feature>
<proteinExistence type="inferred from homology"/>
<dbReference type="GO" id="GO:0017108">
    <property type="term" value="F:5'-flap endonuclease activity"/>
    <property type="evidence" value="ECO:0007669"/>
    <property type="project" value="UniProtKB-UniRule"/>
</dbReference>
<evidence type="ECO:0000256" key="6">
    <source>
        <dbReference type="ARBA" id="ARBA00022737"/>
    </source>
</evidence>
<feature type="domain" description="XPG N-terminal" evidence="22">
    <location>
        <begin position="35"/>
        <end position="124"/>
    </location>
</feature>
<dbReference type="InterPro" id="IPR019974">
    <property type="entry name" value="XPG_CS"/>
</dbReference>
<dbReference type="Pfam" id="PF13041">
    <property type="entry name" value="PPR_2"/>
    <property type="match status" value="2"/>
</dbReference>
<dbReference type="InterPro" id="IPR011990">
    <property type="entry name" value="TPR-like_helical_dom_sf"/>
</dbReference>
<dbReference type="EMBL" id="AM451152">
    <property type="protein sequence ID" value="CAN76592.1"/>
    <property type="molecule type" value="Genomic_DNA"/>
</dbReference>
<dbReference type="NCBIfam" id="TIGR00756">
    <property type="entry name" value="PPR"/>
    <property type="match status" value="3"/>
</dbReference>
<feature type="compositionally biased region" description="Basic residues" evidence="20">
    <location>
        <begin position="369"/>
        <end position="379"/>
    </location>
</feature>
<dbReference type="InterPro" id="IPR006085">
    <property type="entry name" value="XPG_DNA_repair_N"/>
</dbReference>
<feature type="repeat" description="PPR" evidence="19">
    <location>
        <begin position="535"/>
        <end position="565"/>
    </location>
</feature>
<comment type="subcellular location">
    <subcellularLocation>
        <location evidence="18">Nucleus</location>
        <location evidence="18">Nucleolus</location>
    </subcellularLocation>
    <subcellularLocation>
        <location evidence="18">Nucleus</location>
        <location evidence="18">Nucleoplasm</location>
    </subcellularLocation>
    <subcellularLocation>
        <location evidence="18">Mitochondrion</location>
    </subcellularLocation>
    <text evidence="18">Resides mostly in the nucleoli and relocalizes to the nucleoplasm upon DNA damage.</text>
</comment>
<evidence type="ECO:0000256" key="11">
    <source>
        <dbReference type="ARBA" id="ARBA00022842"/>
    </source>
</evidence>
<dbReference type="AlphaFoldDB" id="A5B9C8"/>
<keyword evidence="9 18" id="KW-0378">Hydrolase</keyword>
<dbReference type="GO" id="GO:0003729">
    <property type="term" value="F:mRNA binding"/>
    <property type="evidence" value="ECO:0007669"/>
    <property type="project" value="UniProtKB-ARBA"/>
</dbReference>
<dbReference type="PROSITE" id="PS00842">
    <property type="entry name" value="XPG_2"/>
    <property type="match status" value="1"/>
</dbReference>